<proteinExistence type="predicted"/>
<dbReference type="Proteomes" id="UP000245956">
    <property type="component" value="Unassembled WGS sequence"/>
</dbReference>
<sequence length="170" mass="19708">MLGRLDRFWELARQGHGGEKLPVKLPMLKRAQESAAAEVGKIVTAQIIWEIYFEAWTLYATAMDLEGPDNGSTMPPELPCWMKARKNFVPPDDGWSEYVFGHLFGRAKESAWNGRSHFLQVYRIFKSLWTPISRREIQQLERAVHQDWVRLMDPAIEARSRVVRVAQRSP</sequence>
<evidence type="ECO:0000313" key="1">
    <source>
        <dbReference type="EMBL" id="PWI64624.1"/>
    </source>
</evidence>
<organism evidence="1 2">
    <name type="scientific">Purpureocillium lilacinum</name>
    <name type="common">Paecilomyces lilacinus</name>
    <dbReference type="NCBI Taxonomy" id="33203"/>
    <lineage>
        <taxon>Eukaryota</taxon>
        <taxon>Fungi</taxon>
        <taxon>Dikarya</taxon>
        <taxon>Ascomycota</taxon>
        <taxon>Pezizomycotina</taxon>
        <taxon>Sordariomycetes</taxon>
        <taxon>Hypocreomycetidae</taxon>
        <taxon>Hypocreales</taxon>
        <taxon>Ophiocordycipitaceae</taxon>
        <taxon>Purpureocillium</taxon>
    </lineage>
</organism>
<dbReference type="EMBL" id="LCWV01000051">
    <property type="protein sequence ID" value="PWI64624.1"/>
    <property type="molecule type" value="Genomic_DNA"/>
</dbReference>
<gene>
    <name evidence="1" type="ORF">PCL_09481</name>
</gene>
<comment type="caution">
    <text evidence="1">The sequence shown here is derived from an EMBL/GenBank/DDBJ whole genome shotgun (WGS) entry which is preliminary data.</text>
</comment>
<dbReference type="AlphaFoldDB" id="A0A2U3DQV7"/>
<name>A0A2U3DQV7_PURLI</name>
<protein>
    <submittedName>
        <fullName evidence="1">Uncharacterized protein</fullName>
    </submittedName>
</protein>
<accession>A0A2U3DQV7</accession>
<evidence type="ECO:0000313" key="2">
    <source>
        <dbReference type="Proteomes" id="UP000245956"/>
    </source>
</evidence>
<reference evidence="1 2" key="1">
    <citation type="journal article" date="2016" name="Front. Microbiol.">
        <title>Genome and transcriptome sequences reveal the specific parasitism of the nematophagous Purpureocillium lilacinum 36-1.</title>
        <authorList>
            <person name="Xie J."/>
            <person name="Li S."/>
            <person name="Mo C."/>
            <person name="Xiao X."/>
            <person name="Peng D."/>
            <person name="Wang G."/>
            <person name="Xiao Y."/>
        </authorList>
    </citation>
    <scope>NUCLEOTIDE SEQUENCE [LARGE SCALE GENOMIC DNA]</scope>
    <source>
        <strain evidence="1 2">36-1</strain>
    </source>
</reference>